<comment type="caution">
    <text evidence="3">The sequence shown here is derived from an EMBL/GenBank/DDBJ whole genome shotgun (WGS) entry which is preliminary data.</text>
</comment>
<dbReference type="Proteomes" id="UP001160148">
    <property type="component" value="Unassembled WGS sequence"/>
</dbReference>
<feature type="chain" id="PRO_5043550078" evidence="2">
    <location>
        <begin position="22"/>
        <end position="273"/>
    </location>
</feature>
<evidence type="ECO:0000313" key="4">
    <source>
        <dbReference type="Proteomes" id="UP001160148"/>
    </source>
</evidence>
<reference evidence="3 4" key="1">
    <citation type="submission" date="2023-01" db="EMBL/GenBank/DDBJ databases">
        <authorList>
            <person name="Whitehead M."/>
        </authorList>
    </citation>
    <scope>NUCLEOTIDE SEQUENCE [LARGE SCALE GENOMIC DNA]</scope>
</reference>
<accession>A0AAV0W9F6</accession>
<dbReference type="EMBL" id="CARXXK010000002">
    <property type="protein sequence ID" value="CAI6352432.1"/>
    <property type="molecule type" value="Genomic_DNA"/>
</dbReference>
<keyword evidence="4" id="KW-1185">Reference proteome</keyword>
<sequence length="273" mass="30522">MKLNTSLFICLFFSAIIAIKANDDDQEEYDYQSTENVENEIPIEEDEQEVNIQEEDGNQQQEPETVPFQYEPSKRVEEMENDMPESDKAFIGAGKLKATMMDTYANAMATDAARSGFSNANYEWQLVLEGPEAARVIGTSGQNFNTIVTSAEGADMINMLATTVHVLLAKAGEQKMSSGLRDIMSMTYSLFTSPYMPEIVNMVGGLVITIANKPGAPLFTRTYWNETRKLLSDKNLNEKLKKYFANIISMMKSLSGIMKGGKQVLSRRRRAIA</sequence>
<feature type="region of interest" description="Disordered" evidence="1">
    <location>
        <begin position="32"/>
        <end position="67"/>
    </location>
</feature>
<gene>
    <name evidence="3" type="ORF">MEUPH1_LOCUS8677</name>
</gene>
<protein>
    <submittedName>
        <fullName evidence="3">Uncharacterized protein</fullName>
    </submittedName>
</protein>
<name>A0AAV0W9F6_9HEMI</name>
<proteinExistence type="predicted"/>
<feature type="signal peptide" evidence="2">
    <location>
        <begin position="1"/>
        <end position="21"/>
    </location>
</feature>
<evidence type="ECO:0000256" key="1">
    <source>
        <dbReference type="SAM" id="MobiDB-lite"/>
    </source>
</evidence>
<organism evidence="3 4">
    <name type="scientific">Macrosiphum euphorbiae</name>
    <name type="common">potato aphid</name>
    <dbReference type="NCBI Taxonomy" id="13131"/>
    <lineage>
        <taxon>Eukaryota</taxon>
        <taxon>Metazoa</taxon>
        <taxon>Ecdysozoa</taxon>
        <taxon>Arthropoda</taxon>
        <taxon>Hexapoda</taxon>
        <taxon>Insecta</taxon>
        <taxon>Pterygota</taxon>
        <taxon>Neoptera</taxon>
        <taxon>Paraneoptera</taxon>
        <taxon>Hemiptera</taxon>
        <taxon>Sternorrhyncha</taxon>
        <taxon>Aphidomorpha</taxon>
        <taxon>Aphidoidea</taxon>
        <taxon>Aphididae</taxon>
        <taxon>Macrosiphini</taxon>
        <taxon>Macrosiphum</taxon>
    </lineage>
</organism>
<feature type="compositionally biased region" description="Acidic residues" evidence="1">
    <location>
        <begin position="37"/>
        <end position="57"/>
    </location>
</feature>
<evidence type="ECO:0000256" key="2">
    <source>
        <dbReference type="SAM" id="SignalP"/>
    </source>
</evidence>
<keyword evidence="2" id="KW-0732">Signal</keyword>
<dbReference type="AlphaFoldDB" id="A0AAV0W9F6"/>
<evidence type="ECO:0000313" key="3">
    <source>
        <dbReference type="EMBL" id="CAI6352432.1"/>
    </source>
</evidence>